<keyword evidence="3" id="KW-1185">Reference proteome</keyword>
<dbReference type="InterPro" id="IPR016102">
    <property type="entry name" value="Succinyl-CoA_synth-like"/>
</dbReference>
<protein>
    <recommendedName>
        <fullName evidence="1">Succinyl-CoA synthetase-like flavodoxin domain-containing protein</fullName>
    </recommendedName>
</protein>
<dbReference type="EMBL" id="BQXS01010878">
    <property type="protein sequence ID" value="GKT34852.1"/>
    <property type="molecule type" value="Genomic_DNA"/>
</dbReference>
<dbReference type="Proteomes" id="UP001057375">
    <property type="component" value="Unassembled WGS sequence"/>
</dbReference>
<feature type="domain" description="Succinyl-CoA synthetase-like flavodoxin" evidence="1">
    <location>
        <begin position="1"/>
        <end position="55"/>
    </location>
</feature>
<evidence type="ECO:0000313" key="3">
    <source>
        <dbReference type="Proteomes" id="UP001057375"/>
    </source>
</evidence>
<comment type="caution">
    <text evidence="2">The sequence shown here is derived from an EMBL/GenBank/DDBJ whole genome shotgun (WGS) entry which is preliminary data.</text>
</comment>
<dbReference type="SUPFAM" id="SSF52210">
    <property type="entry name" value="Succinyl-CoA synthetase domains"/>
    <property type="match status" value="2"/>
</dbReference>
<dbReference type="Pfam" id="PF13607">
    <property type="entry name" value="Succ_CoA_lig"/>
    <property type="match status" value="1"/>
</dbReference>
<organism evidence="2 3">
    <name type="scientific">Aduncisulcus paluster</name>
    <dbReference type="NCBI Taxonomy" id="2918883"/>
    <lineage>
        <taxon>Eukaryota</taxon>
        <taxon>Metamonada</taxon>
        <taxon>Carpediemonas-like organisms</taxon>
        <taxon>Aduncisulcus</taxon>
    </lineage>
</organism>
<accession>A0ABQ5KQU7</accession>
<reference evidence="2" key="1">
    <citation type="submission" date="2022-03" db="EMBL/GenBank/DDBJ databases">
        <title>Draft genome sequence of Aduncisulcus paluster, a free-living microaerophilic Fornicata.</title>
        <authorList>
            <person name="Yuyama I."/>
            <person name="Kume K."/>
            <person name="Tamura T."/>
            <person name="Inagaki Y."/>
            <person name="Hashimoto T."/>
        </authorList>
    </citation>
    <scope>NUCLEOTIDE SEQUENCE</scope>
    <source>
        <strain evidence="2">NY0171</strain>
    </source>
</reference>
<name>A0ABQ5KQU7_9EUKA</name>
<sequence>VVIYKAGRSKQGQEAAKGHTAAMAGDYGMFSDKMVQAGAIVVDTAREFENTMMLLGLWGPKIKTLSKKMQKEGIVHVTACSNAGFEKTAIADHLFARDPSSHALSSWSRETGAILSDIYGRHKLGAVVDISDVLDVTPMLGTDGWYELMQALVEAKEVDIGLFSVVPEAGTLSTMSKELSDGREDLDDPKSLLRRIDQVNKSTEKPIVVSMEGGWKYDEFSAKCREEIGVPCFRYADEAAACIAKVLESLRK</sequence>
<dbReference type="InterPro" id="IPR032875">
    <property type="entry name" value="Succ_CoA_lig_flav_dom"/>
</dbReference>
<evidence type="ECO:0000259" key="1">
    <source>
        <dbReference type="Pfam" id="PF13607"/>
    </source>
</evidence>
<gene>
    <name evidence="2" type="ORF">ADUPG1_008128</name>
</gene>
<feature type="non-terminal residue" evidence="2">
    <location>
        <position position="1"/>
    </location>
</feature>
<proteinExistence type="predicted"/>
<dbReference type="PANTHER" id="PTHR42793:SF1">
    <property type="entry name" value="PEPTIDYL-LYSINE N-ACETYLTRANSFERASE PATZ"/>
    <property type="match status" value="1"/>
</dbReference>
<evidence type="ECO:0000313" key="2">
    <source>
        <dbReference type="EMBL" id="GKT34852.1"/>
    </source>
</evidence>
<dbReference type="Gene3D" id="3.40.50.261">
    <property type="entry name" value="Succinyl-CoA synthetase domains"/>
    <property type="match status" value="2"/>
</dbReference>
<dbReference type="PANTHER" id="PTHR42793">
    <property type="entry name" value="COA BINDING DOMAIN CONTAINING PROTEIN"/>
    <property type="match status" value="1"/>
</dbReference>